<evidence type="ECO:0000313" key="2">
    <source>
        <dbReference type="EMBL" id="BBA42916.1"/>
    </source>
</evidence>
<accession>A0A250LEC1</accession>
<feature type="region of interest" description="Disordered" evidence="1">
    <location>
        <begin position="273"/>
        <end position="297"/>
    </location>
</feature>
<feature type="compositionally biased region" description="Low complexity" evidence="1">
    <location>
        <begin position="288"/>
        <end position="297"/>
    </location>
</feature>
<dbReference type="AlphaFoldDB" id="A0A250LEC1"/>
<organism evidence="2">
    <name type="scientific">Burkholderia contaminans</name>
    <dbReference type="NCBI Taxonomy" id="488447"/>
    <lineage>
        <taxon>Bacteria</taxon>
        <taxon>Pseudomonadati</taxon>
        <taxon>Pseudomonadota</taxon>
        <taxon>Betaproteobacteria</taxon>
        <taxon>Burkholderiales</taxon>
        <taxon>Burkholderiaceae</taxon>
        <taxon>Burkholderia</taxon>
        <taxon>Burkholderia cepacia complex</taxon>
    </lineage>
</organism>
<reference evidence="2" key="2">
    <citation type="journal article" date="2017" name="Genome Announc.">
        <title>High-Quality Draft Genome Sequence of Burkholderia contaminans CH-1, a Gram-Negative Bacterium That Metabolizes 2-Azahypoxanthine, a Plant Growth-Regulating Compound.</title>
        <authorList>
            <person name="Choi J.-H."/>
            <person name="Sugiura H."/>
            <person name="Moriuchi R."/>
            <person name="Kawagishi H."/>
            <person name="Dohra H."/>
        </authorList>
    </citation>
    <scope>NUCLEOTIDE SEQUENCE</scope>
    <source>
        <strain evidence="2">CH-1</strain>
    </source>
</reference>
<dbReference type="EMBL" id="AP018358">
    <property type="protein sequence ID" value="BBA42916.1"/>
    <property type="molecule type" value="Genomic_DNA"/>
</dbReference>
<protein>
    <submittedName>
        <fullName evidence="2">Uncharacterized protein</fullName>
    </submittedName>
</protein>
<sequence length="297" mass="27071">MGIAGADRLAPGIVAAGCGGTTGDVADGAAETVDTDQLAGDEVGAAGGANVAASMAAGAEAIDGASAAVVAPNDVSEPKIGCAGVAAAVVIGATAPEDVAVVAAGAGGTGRLAAGCDAVVPDGLNMPNAVPVDGVAGVVGYVGAGAADGAATEPDVTFTGAEVEAAGVLEPDVEAVGLAAAGVTAGTTGDAGADALENAPSVVSATVDADVDVDAVGCDSGADVAPVTTREDSTVDAEAAGCDSEADVVPVTPIGDAGATDAAFDAEAAGCDSEADAAPVTPIGDAGGTTAKVGATG</sequence>
<reference evidence="2" key="1">
    <citation type="journal article" date="2016" name="Biosci. Biotechnol. Biochem.">
        <title>Bioconversion of AHX to AOH by resting cells of Burkholderia contaminans CH-1.</title>
        <authorList>
            <person name="Choi J.H."/>
            <person name="Kikuchi A."/>
            <person name="Pumkaeo P."/>
            <person name="Hirai H."/>
            <person name="Tokuyama S."/>
            <person name="Kawagishi H."/>
        </authorList>
    </citation>
    <scope>NUCLEOTIDE SEQUENCE</scope>
    <source>
        <strain evidence="2">CH-1</strain>
    </source>
</reference>
<evidence type="ECO:0000256" key="1">
    <source>
        <dbReference type="SAM" id="MobiDB-lite"/>
    </source>
</evidence>
<name>A0A250LEC1_9BURK</name>
<proteinExistence type="predicted"/>
<gene>
    <name evidence="2" type="ORF">BCCH1_54110</name>
</gene>